<proteinExistence type="inferred from homology"/>
<keyword evidence="7 9" id="KW-0811">Translocation</keyword>
<comment type="caution">
    <text evidence="10">The sequence shown here is derived from an EMBL/GenBank/DDBJ whole genome shotgun (WGS) entry which is preliminary data.</text>
</comment>
<comment type="subcellular location">
    <subcellularLocation>
        <location evidence="1 9">Cell membrane</location>
        <topology evidence="1 9">Single-pass membrane protein</topology>
    </subcellularLocation>
</comment>
<dbReference type="PANTHER" id="PTHR42982:SF1">
    <property type="entry name" value="SEC-INDEPENDENT PROTEIN TRANSLOCASE PROTEIN TATA"/>
    <property type="match status" value="1"/>
</dbReference>
<dbReference type="InterPro" id="IPR003369">
    <property type="entry name" value="TatA/B/E"/>
</dbReference>
<dbReference type="Proteomes" id="UP000663992">
    <property type="component" value="Unassembled WGS sequence"/>
</dbReference>
<dbReference type="EMBL" id="JAFKCS010000029">
    <property type="protein sequence ID" value="MBN7822071.1"/>
    <property type="molecule type" value="Genomic_DNA"/>
</dbReference>
<keyword evidence="2 9" id="KW-0813">Transport</keyword>
<evidence type="ECO:0000313" key="10">
    <source>
        <dbReference type="EMBL" id="MBN7822071.1"/>
    </source>
</evidence>
<evidence type="ECO:0000256" key="2">
    <source>
        <dbReference type="ARBA" id="ARBA00022448"/>
    </source>
</evidence>
<gene>
    <name evidence="9 10" type="primary">tatA</name>
    <name evidence="10" type="ORF">J0A65_19560</name>
</gene>
<comment type="similarity">
    <text evidence="9">Belongs to the TatA/E family.</text>
</comment>
<evidence type="ECO:0000256" key="8">
    <source>
        <dbReference type="ARBA" id="ARBA00023136"/>
    </source>
</evidence>
<evidence type="ECO:0000256" key="7">
    <source>
        <dbReference type="ARBA" id="ARBA00023010"/>
    </source>
</evidence>
<organism evidence="10 11">
    <name type="scientific">Bowmanella yangjiangensis</name>
    <dbReference type="NCBI Taxonomy" id="2811230"/>
    <lineage>
        <taxon>Bacteria</taxon>
        <taxon>Pseudomonadati</taxon>
        <taxon>Pseudomonadota</taxon>
        <taxon>Gammaproteobacteria</taxon>
        <taxon>Alteromonadales</taxon>
        <taxon>Alteromonadaceae</taxon>
        <taxon>Bowmanella</taxon>
    </lineage>
</organism>
<protein>
    <recommendedName>
        <fullName evidence="9">Sec-independent protein translocase protein TatA</fullName>
    </recommendedName>
</protein>
<name>A0ABS3D0B5_9ALTE</name>
<dbReference type="NCBIfam" id="TIGR01411">
    <property type="entry name" value="tatAE"/>
    <property type="match status" value="1"/>
</dbReference>
<dbReference type="Gene3D" id="1.20.5.3310">
    <property type="match status" value="1"/>
</dbReference>
<keyword evidence="11" id="KW-1185">Reference proteome</keyword>
<reference evidence="10 11" key="1">
    <citation type="submission" date="2021-03" db="EMBL/GenBank/DDBJ databases">
        <title>novel species isolated from a fishpond in China.</title>
        <authorList>
            <person name="Lu H."/>
            <person name="Cai Z."/>
        </authorList>
    </citation>
    <scope>NUCLEOTIDE SEQUENCE [LARGE SCALE GENOMIC DNA]</scope>
    <source>
        <strain evidence="10 11">Y57</strain>
    </source>
</reference>
<keyword evidence="6 9" id="KW-1133">Transmembrane helix</keyword>
<dbReference type="RefSeq" id="WP_206596024.1">
    <property type="nucleotide sequence ID" value="NZ_JAFKCS010000029.1"/>
</dbReference>
<dbReference type="HAMAP" id="MF_00236">
    <property type="entry name" value="TatA_E"/>
    <property type="match status" value="1"/>
</dbReference>
<accession>A0ABS3D0B5</accession>
<evidence type="ECO:0000256" key="1">
    <source>
        <dbReference type="ARBA" id="ARBA00004162"/>
    </source>
</evidence>
<evidence type="ECO:0000313" key="11">
    <source>
        <dbReference type="Proteomes" id="UP000663992"/>
    </source>
</evidence>
<evidence type="ECO:0000256" key="5">
    <source>
        <dbReference type="ARBA" id="ARBA00022927"/>
    </source>
</evidence>
<comment type="function">
    <text evidence="9">Part of the twin-arginine translocation (Tat) system that transports large folded proteins containing a characteristic twin-arginine motif in their signal peptide across membranes. TatA could form the protein-conducting channel of the Tat system.</text>
</comment>
<evidence type="ECO:0000256" key="3">
    <source>
        <dbReference type="ARBA" id="ARBA00022475"/>
    </source>
</evidence>
<keyword evidence="8 9" id="KW-0472">Membrane</keyword>
<dbReference type="InterPro" id="IPR006312">
    <property type="entry name" value="TatA/E"/>
</dbReference>
<comment type="subunit">
    <text evidence="9">The Tat system comprises two distinct complexes: a TatABC complex, containing multiple copies of TatA, TatB and TatC subunits, and a separate TatA complex, containing only TatA subunits. Substrates initially bind to the TatABC complex, which probably triggers association of the separate TatA complex to form the active translocon.</text>
</comment>
<keyword evidence="4 9" id="KW-0812">Transmembrane</keyword>
<dbReference type="PANTHER" id="PTHR42982">
    <property type="entry name" value="SEC-INDEPENDENT PROTEIN TRANSLOCASE PROTEIN TATA"/>
    <property type="match status" value="1"/>
</dbReference>
<keyword evidence="3 9" id="KW-1003">Cell membrane</keyword>
<dbReference type="Pfam" id="PF02416">
    <property type="entry name" value="TatA_B_E"/>
    <property type="match status" value="1"/>
</dbReference>
<sequence length="50" mass="5445">MGISIWQLAIVLLIVLLLFGSGKLRHIGSDLGGAIKGFRRASSLEHKDQE</sequence>
<evidence type="ECO:0000256" key="4">
    <source>
        <dbReference type="ARBA" id="ARBA00022692"/>
    </source>
</evidence>
<evidence type="ECO:0000256" key="9">
    <source>
        <dbReference type="HAMAP-Rule" id="MF_00236"/>
    </source>
</evidence>
<keyword evidence="5 9" id="KW-0653">Protein transport</keyword>
<evidence type="ECO:0000256" key="6">
    <source>
        <dbReference type="ARBA" id="ARBA00022989"/>
    </source>
</evidence>